<dbReference type="InParanoid" id="A0A1Z5KHA3"/>
<dbReference type="SUPFAM" id="SSF53850">
    <property type="entry name" value="Periplasmic binding protein-like II"/>
    <property type="match status" value="1"/>
</dbReference>
<feature type="coiled-coil region" evidence="2">
    <location>
        <begin position="506"/>
        <end position="533"/>
    </location>
</feature>
<dbReference type="Gene3D" id="3.40.190.10">
    <property type="entry name" value="Periplasmic binding protein-like II"/>
    <property type="match status" value="2"/>
</dbReference>
<evidence type="ECO:0000313" key="7">
    <source>
        <dbReference type="Proteomes" id="UP000198406"/>
    </source>
</evidence>
<dbReference type="InterPro" id="IPR024370">
    <property type="entry name" value="PBP_domain"/>
</dbReference>
<dbReference type="OrthoDB" id="511982at2759"/>
<evidence type="ECO:0000256" key="4">
    <source>
        <dbReference type="SAM" id="Phobius"/>
    </source>
</evidence>
<dbReference type="AlphaFoldDB" id="A0A1Z5KHA3"/>
<feature type="domain" description="PBP" evidence="5">
    <location>
        <begin position="108"/>
        <end position="414"/>
    </location>
</feature>
<dbReference type="EMBL" id="BDSP01000228">
    <property type="protein sequence ID" value="GAX25597.1"/>
    <property type="molecule type" value="Genomic_DNA"/>
</dbReference>
<dbReference type="PANTHER" id="PTHR42996:SF1">
    <property type="entry name" value="PHOSPHATE-BINDING PROTEIN PSTS"/>
    <property type="match status" value="1"/>
</dbReference>
<evidence type="ECO:0000256" key="2">
    <source>
        <dbReference type="SAM" id="Coils"/>
    </source>
</evidence>
<name>A0A1Z5KHA3_FISSO</name>
<proteinExistence type="inferred from homology"/>
<keyword evidence="2" id="KW-0175">Coiled coil</keyword>
<dbReference type="InterPro" id="IPR050962">
    <property type="entry name" value="Phosphate-bind_PstS"/>
</dbReference>
<feature type="region of interest" description="Disordered" evidence="3">
    <location>
        <begin position="1"/>
        <end position="21"/>
    </location>
</feature>
<evidence type="ECO:0000313" key="6">
    <source>
        <dbReference type="EMBL" id="GAX25597.1"/>
    </source>
</evidence>
<gene>
    <name evidence="6" type="ORF">FisN_28Hh068</name>
</gene>
<evidence type="ECO:0000256" key="1">
    <source>
        <dbReference type="ARBA" id="ARBA00008725"/>
    </source>
</evidence>
<accession>A0A1Z5KHA3</accession>
<keyword evidence="4" id="KW-0812">Transmembrane</keyword>
<protein>
    <recommendedName>
        <fullName evidence="5">PBP domain-containing protein</fullName>
    </recommendedName>
</protein>
<keyword evidence="4" id="KW-0472">Membrane</keyword>
<reference evidence="6 7" key="1">
    <citation type="journal article" date="2015" name="Plant Cell">
        <title>Oil accumulation by the oleaginous diatom Fistulifera solaris as revealed by the genome and transcriptome.</title>
        <authorList>
            <person name="Tanaka T."/>
            <person name="Maeda Y."/>
            <person name="Veluchamy A."/>
            <person name="Tanaka M."/>
            <person name="Abida H."/>
            <person name="Marechal E."/>
            <person name="Bowler C."/>
            <person name="Muto M."/>
            <person name="Sunaga Y."/>
            <person name="Tanaka M."/>
            <person name="Yoshino T."/>
            <person name="Taniguchi T."/>
            <person name="Fukuda Y."/>
            <person name="Nemoto M."/>
            <person name="Matsumoto M."/>
            <person name="Wong P.S."/>
            <person name="Aburatani S."/>
            <person name="Fujibuchi W."/>
        </authorList>
    </citation>
    <scope>NUCLEOTIDE SEQUENCE [LARGE SCALE GENOMIC DNA]</scope>
    <source>
        <strain evidence="6 7">JPCC DA0580</strain>
    </source>
</reference>
<sequence length="595" mass="65502">MNHHQRYNDRVSGVRSTGSRDSTTLQIIRRRIPVRGNPSHKTFYATHTWYATVQSHTPSLLHYTDSLPLRSLSLSRCCFILYLSARVMMNWWKSFLTIAALCSVSGAQAQMVSLHGSGTTNPSKCFWKIIDQFTTQSKTPIRITYRAVGSSIGQTEFMVLPQAVNDFSSGDLPLTAEHYATLNASNVGMMHFPIFLGTVSFFHSVPGVQDLNLTGELLAKIYMFEIESWDHPEILAINPNMQLSGNTTIKVARRAEGSSSTNTATEYMYQAAPGIYDENLVGAFPTWPNITNGENVLTCSGSGGMTACIEENENALAYIETGHGVDAGIPEVRIENLDGRYLTAIEAVENGGLSQEEQASLFPPEATGDFSGVSFINRPGEYSWPMVLFTYIYVRTDLSYLNADQQGLLLAFLDAMYMEDYIQPCADEFGFLLPAEDIKTYSLNAITELRALNSNATPWKFEGSDTLSIEGMEDYVISVKRQSALDDVRDQLEDVVTSADGSTTSDSDIQAKLEEMMATIADLQNQMSVMNSDMEAMNTVMASVTNGGDGEIVTRGSFTSDDEQKLQVALGLAATSFVMSILIVVVGMFRYATKP</sequence>
<dbReference type="PANTHER" id="PTHR42996">
    <property type="entry name" value="PHOSPHATE-BINDING PROTEIN PSTS"/>
    <property type="match status" value="1"/>
</dbReference>
<comment type="similarity">
    <text evidence="1">Belongs to the PstS family.</text>
</comment>
<evidence type="ECO:0000256" key="3">
    <source>
        <dbReference type="SAM" id="MobiDB-lite"/>
    </source>
</evidence>
<feature type="transmembrane region" description="Helical" evidence="4">
    <location>
        <begin position="568"/>
        <end position="589"/>
    </location>
</feature>
<comment type="caution">
    <text evidence="6">The sequence shown here is derived from an EMBL/GenBank/DDBJ whole genome shotgun (WGS) entry which is preliminary data.</text>
</comment>
<evidence type="ECO:0000259" key="5">
    <source>
        <dbReference type="Pfam" id="PF12849"/>
    </source>
</evidence>
<keyword evidence="7" id="KW-1185">Reference proteome</keyword>
<organism evidence="6 7">
    <name type="scientific">Fistulifera solaris</name>
    <name type="common">Oleaginous diatom</name>
    <dbReference type="NCBI Taxonomy" id="1519565"/>
    <lineage>
        <taxon>Eukaryota</taxon>
        <taxon>Sar</taxon>
        <taxon>Stramenopiles</taxon>
        <taxon>Ochrophyta</taxon>
        <taxon>Bacillariophyta</taxon>
        <taxon>Bacillariophyceae</taxon>
        <taxon>Bacillariophycidae</taxon>
        <taxon>Naviculales</taxon>
        <taxon>Naviculaceae</taxon>
        <taxon>Fistulifera</taxon>
    </lineage>
</organism>
<keyword evidence="4" id="KW-1133">Transmembrane helix</keyword>
<dbReference type="Pfam" id="PF12849">
    <property type="entry name" value="PBP_like_2"/>
    <property type="match status" value="1"/>
</dbReference>
<dbReference type="Proteomes" id="UP000198406">
    <property type="component" value="Unassembled WGS sequence"/>
</dbReference>